<keyword evidence="8 15" id="KW-0547">Nucleotide-binding</keyword>
<comment type="similarity">
    <text evidence="12">Belongs to the protein kinase superfamily. Ser/Thr protein kinase family. CDPK subfamily.</text>
</comment>
<dbReference type="GO" id="GO:0005737">
    <property type="term" value="C:cytoplasm"/>
    <property type="evidence" value="ECO:0000318"/>
    <property type="project" value="GO_Central"/>
</dbReference>
<accession>A0A061FT60</accession>
<gene>
    <name evidence="18" type="ORF">TCM_042503</name>
</gene>
<keyword evidence="3 16" id="KW-0723">Serine/threonine-protein kinase</keyword>
<keyword evidence="7" id="KW-0677">Repeat</keyword>
<dbReference type="InterPro" id="IPR017441">
    <property type="entry name" value="Protein_kinase_ATP_BS"/>
</dbReference>
<dbReference type="EMBL" id="CM001888">
    <property type="protein sequence ID" value="EOY17784.1"/>
    <property type="molecule type" value="Genomic_DNA"/>
</dbReference>
<dbReference type="InterPro" id="IPR011009">
    <property type="entry name" value="Kinase-like_dom_sf"/>
</dbReference>
<evidence type="ECO:0000256" key="14">
    <source>
        <dbReference type="ARBA" id="ARBA00048679"/>
    </source>
</evidence>
<dbReference type="InterPro" id="IPR050205">
    <property type="entry name" value="CDPK_Ser/Thr_kinases"/>
</dbReference>
<dbReference type="Gene3D" id="1.10.510.10">
    <property type="entry name" value="Transferase(Phosphotransferase) domain 1"/>
    <property type="match status" value="1"/>
</dbReference>
<dbReference type="InterPro" id="IPR000719">
    <property type="entry name" value="Prot_kinase_dom"/>
</dbReference>
<evidence type="ECO:0000256" key="13">
    <source>
        <dbReference type="ARBA" id="ARBA00047899"/>
    </source>
</evidence>
<dbReference type="SMART" id="SM00220">
    <property type="entry name" value="S_TKc"/>
    <property type="match status" value="1"/>
</dbReference>
<dbReference type="InParanoid" id="A0A061FT60"/>
<dbReference type="OMA" id="RPEYISF"/>
<dbReference type="GO" id="GO:0005516">
    <property type="term" value="F:calmodulin binding"/>
    <property type="evidence" value="ECO:0000318"/>
    <property type="project" value="GO_Central"/>
</dbReference>
<dbReference type="GO" id="GO:0046872">
    <property type="term" value="F:metal ion binding"/>
    <property type="evidence" value="ECO:0007669"/>
    <property type="project" value="UniProtKB-KW"/>
</dbReference>
<dbReference type="GO" id="GO:0004683">
    <property type="term" value="F:calcium/calmodulin-dependent protein kinase activity"/>
    <property type="evidence" value="ECO:0000318"/>
    <property type="project" value="GO_Central"/>
</dbReference>
<name>A0A061FT60_THECC</name>
<keyword evidence="5" id="KW-0808">Transferase</keyword>
<dbReference type="Pfam" id="PF00069">
    <property type="entry name" value="Pkinase"/>
    <property type="match status" value="1"/>
</dbReference>
<evidence type="ECO:0000256" key="4">
    <source>
        <dbReference type="ARBA" id="ARBA00022553"/>
    </source>
</evidence>
<dbReference type="PROSITE" id="PS50011">
    <property type="entry name" value="PROTEIN_KINASE_DOM"/>
    <property type="match status" value="1"/>
</dbReference>
<evidence type="ECO:0000256" key="1">
    <source>
        <dbReference type="ARBA" id="ARBA00005354"/>
    </source>
</evidence>
<dbReference type="Proteomes" id="UP000026915">
    <property type="component" value="Chromosome 10"/>
</dbReference>
<keyword evidence="11 15" id="KW-0067">ATP-binding</keyword>
<dbReference type="HOGENOM" id="CLU_000288_63_0_1"/>
<keyword evidence="10" id="KW-0106">Calcium</keyword>
<evidence type="ECO:0000256" key="16">
    <source>
        <dbReference type="RuleBase" id="RU000304"/>
    </source>
</evidence>
<dbReference type="PROSITE" id="PS00108">
    <property type="entry name" value="PROTEIN_KINASE_ST"/>
    <property type="match status" value="1"/>
</dbReference>
<dbReference type="FunFam" id="1.10.510.10:FF:000178">
    <property type="entry name" value="Calcium-dependent protein kinase 5"/>
    <property type="match status" value="1"/>
</dbReference>
<sequence>MGNTCIRSFRSEFYQGYDMKKEKLSSSKLNKNPVKISYNIDSLQAHHILGHKTPNIHDLYMFGRKLGQGQSGATFVCTEIATGIKYACKSILKANLISKDAAEDVRREVQIMQHLAGQKNIVEIKGAYEDPLYVHIVMELCSGGDLFDRIKKRSQCYSEREAAKLIKIIVGVIEACNALGVMHRDLKPENFMLVNKDDDFSLKAIDFGYSIFFEPGQVFTDRVGSPYYVAPEVINKHYGPEADVWSAGVILYILLSGVPPFWAETTQAQFDATLKGHIDFESEPWPKISDSAKDLIRKMLCLRPSERLTAGAVLSKYELSIDSAAECKQII</sequence>
<evidence type="ECO:0000313" key="18">
    <source>
        <dbReference type="EMBL" id="EOY17784.1"/>
    </source>
</evidence>
<evidence type="ECO:0000256" key="2">
    <source>
        <dbReference type="ARBA" id="ARBA00012513"/>
    </source>
</evidence>
<dbReference type="AlphaFoldDB" id="A0A061FT60"/>
<dbReference type="PROSITE" id="PS00107">
    <property type="entry name" value="PROTEIN_KINASE_ATP"/>
    <property type="match status" value="1"/>
</dbReference>
<organism evidence="18 19">
    <name type="scientific">Theobroma cacao</name>
    <name type="common">Cacao</name>
    <name type="synonym">Cocoa</name>
    <dbReference type="NCBI Taxonomy" id="3641"/>
    <lineage>
        <taxon>Eukaryota</taxon>
        <taxon>Viridiplantae</taxon>
        <taxon>Streptophyta</taxon>
        <taxon>Embryophyta</taxon>
        <taxon>Tracheophyta</taxon>
        <taxon>Spermatophyta</taxon>
        <taxon>Magnoliopsida</taxon>
        <taxon>eudicotyledons</taxon>
        <taxon>Gunneridae</taxon>
        <taxon>Pentapetalae</taxon>
        <taxon>rosids</taxon>
        <taxon>malvids</taxon>
        <taxon>Malvales</taxon>
        <taxon>Malvaceae</taxon>
        <taxon>Byttnerioideae</taxon>
        <taxon>Theobroma</taxon>
    </lineage>
</organism>
<dbReference type="GO" id="GO:0035556">
    <property type="term" value="P:intracellular signal transduction"/>
    <property type="evidence" value="ECO:0000318"/>
    <property type="project" value="GO_Central"/>
</dbReference>
<dbReference type="CDD" id="cd05117">
    <property type="entry name" value="STKc_CAMK"/>
    <property type="match status" value="1"/>
</dbReference>
<reference evidence="18 19" key="1">
    <citation type="journal article" date="2013" name="Genome Biol.">
        <title>The genome sequence of the most widely cultivated cacao type and its use to identify candidate genes regulating pod color.</title>
        <authorList>
            <person name="Motamayor J.C."/>
            <person name="Mockaitis K."/>
            <person name="Schmutz J."/>
            <person name="Haiminen N."/>
            <person name="Iii D.L."/>
            <person name="Cornejo O."/>
            <person name="Findley S.D."/>
            <person name="Zheng P."/>
            <person name="Utro F."/>
            <person name="Royaert S."/>
            <person name="Saski C."/>
            <person name="Jenkins J."/>
            <person name="Podicheti R."/>
            <person name="Zhao M."/>
            <person name="Scheffler B.E."/>
            <person name="Stack J.C."/>
            <person name="Feltus F.A."/>
            <person name="Mustiga G.M."/>
            <person name="Amores F."/>
            <person name="Phillips W."/>
            <person name="Marelli J.P."/>
            <person name="May G.D."/>
            <person name="Shapiro H."/>
            <person name="Ma J."/>
            <person name="Bustamante C.D."/>
            <person name="Schnell R.J."/>
            <person name="Main D."/>
            <person name="Gilbert D."/>
            <person name="Parida L."/>
            <person name="Kuhn D.N."/>
        </authorList>
    </citation>
    <scope>NUCLEOTIDE SEQUENCE [LARGE SCALE GENOMIC DNA]</scope>
    <source>
        <strain evidence="19">cv. Matina 1-6</strain>
    </source>
</reference>
<dbReference type="SUPFAM" id="SSF56112">
    <property type="entry name" value="Protein kinase-like (PK-like)"/>
    <property type="match status" value="1"/>
</dbReference>
<keyword evidence="9 18" id="KW-0418">Kinase</keyword>
<dbReference type="Gene3D" id="3.30.200.20">
    <property type="entry name" value="Phosphorylase Kinase, domain 1"/>
    <property type="match status" value="1"/>
</dbReference>
<dbReference type="STRING" id="3641.A0A061FT60"/>
<dbReference type="PANTHER" id="PTHR24349">
    <property type="entry name" value="SERINE/THREONINE-PROTEIN KINASE"/>
    <property type="match status" value="1"/>
</dbReference>
<keyword evidence="6" id="KW-0479">Metal-binding</keyword>
<feature type="binding site" evidence="15">
    <location>
        <position position="93"/>
    </location>
    <ligand>
        <name>ATP</name>
        <dbReference type="ChEBI" id="CHEBI:30616"/>
    </ligand>
</feature>
<dbReference type="eggNOG" id="KOG0032">
    <property type="taxonomic scope" value="Eukaryota"/>
</dbReference>
<feature type="domain" description="Protein kinase" evidence="17">
    <location>
        <begin position="60"/>
        <end position="320"/>
    </location>
</feature>
<evidence type="ECO:0000256" key="12">
    <source>
        <dbReference type="ARBA" id="ARBA00024334"/>
    </source>
</evidence>
<comment type="catalytic activity">
    <reaction evidence="13">
        <text>L-threonyl-[protein] + ATP = O-phospho-L-threonyl-[protein] + ADP + H(+)</text>
        <dbReference type="Rhea" id="RHEA:46608"/>
        <dbReference type="Rhea" id="RHEA-COMP:11060"/>
        <dbReference type="Rhea" id="RHEA-COMP:11605"/>
        <dbReference type="ChEBI" id="CHEBI:15378"/>
        <dbReference type="ChEBI" id="CHEBI:30013"/>
        <dbReference type="ChEBI" id="CHEBI:30616"/>
        <dbReference type="ChEBI" id="CHEBI:61977"/>
        <dbReference type="ChEBI" id="CHEBI:456216"/>
        <dbReference type="EC" id="2.7.11.1"/>
    </reaction>
</comment>
<evidence type="ECO:0000256" key="9">
    <source>
        <dbReference type="ARBA" id="ARBA00022777"/>
    </source>
</evidence>
<evidence type="ECO:0000256" key="5">
    <source>
        <dbReference type="ARBA" id="ARBA00022679"/>
    </source>
</evidence>
<evidence type="ECO:0000256" key="3">
    <source>
        <dbReference type="ARBA" id="ARBA00022527"/>
    </source>
</evidence>
<evidence type="ECO:0000256" key="6">
    <source>
        <dbReference type="ARBA" id="ARBA00022723"/>
    </source>
</evidence>
<evidence type="ECO:0000256" key="7">
    <source>
        <dbReference type="ARBA" id="ARBA00022737"/>
    </source>
</evidence>
<dbReference type="GO" id="GO:0005524">
    <property type="term" value="F:ATP binding"/>
    <property type="evidence" value="ECO:0007669"/>
    <property type="project" value="UniProtKB-UniRule"/>
</dbReference>
<evidence type="ECO:0000259" key="17">
    <source>
        <dbReference type="PROSITE" id="PS50011"/>
    </source>
</evidence>
<evidence type="ECO:0000256" key="11">
    <source>
        <dbReference type="ARBA" id="ARBA00022840"/>
    </source>
</evidence>
<dbReference type="GO" id="GO:0005634">
    <property type="term" value="C:nucleus"/>
    <property type="evidence" value="ECO:0000318"/>
    <property type="project" value="GO_Central"/>
</dbReference>
<dbReference type="EC" id="2.7.11.1" evidence="2"/>
<evidence type="ECO:0000256" key="10">
    <source>
        <dbReference type="ARBA" id="ARBA00022837"/>
    </source>
</evidence>
<protein>
    <recommendedName>
        <fullName evidence="2">non-specific serine/threonine protein kinase</fullName>
        <ecNumber evidence="2">2.7.11.1</ecNumber>
    </recommendedName>
</protein>
<dbReference type="GO" id="GO:0009931">
    <property type="term" value="F:calcium-dependent protein serine/threonine kinase activity"/>
    <property type="evidence" value="ECO:0000318"/>
    <property type="project" value="GO_Central"/>
</dbReference>
<evidence type="ECO:0000256" key="8">
    <source>
        <dbReference type="ARBA" id="ARBA00022741"/>
    </source>
</evidence>
<keyword evidence="4" id="KW-0597">Phosphoprotein</keyword>
<evidence type="ECO:0000313" key="19">
    <source>
        <dbReference type="Proteomes" id="UP000026915"/>
    </source>
</evidence>
<proteinExistence type="inferred from homology"/>
<comment type="similarity">
    <text evidence="1">Belongs to the protein kinase superfamily. CAMK Ser/Thr protein kinase family. CaMK subfamily.</text>
</comment>
<dbReference type="InterPro" id="IPR008271">
    <property type="entry name" value="Ser/Thr_kinase_AS"/>
</dbReference>
<dbReference type="FunFam" id="3.30.200.20:FF:000004">
    <property type="entry name" value="Calcium-dependent protein kinase 1"/>
    <property type="match status" value="1"/>
</dbReference>
<keyword evidence="19" id="KW-1185">Reference proteome</keyword>
<comment type="catalytic activity">
    <reaction evidence="14">
        <text>L-seryl-[protein] + ATP = O-phospho-L-seryl-[protein] + ADP + H(+)</text>
        <dbReference type="Rhea" id="RHEA:17989"/>
        <dbReference type="Rhea" id="RHEA-COMP:9863"/>
        <dbReference type="Rhea" id="RHEA-COMP:11604"/>
        <dbReference type="ChEBI" id="CHEBI:15378"/>
        <dbReference type="ChEBI" id="CHEBI:29999"/>
        <dbReference type="ChEBI" id="CHEBI:30616"/>
        <dbReference type="ChEBI" id="CHEBI:83421"/>
        <dbReference type="ChEBI" id="CHEBI:456216"/>
        <dbReference type="EC" id="2.7.11.1"/>
    </reaction>
</comment>
<evidence type="ECO:0000256" key="15">
    <source>
        <dbReference type="PROSITE-ProRule" id="PRU10141"/>
    </source>
</evidence>
<dbReference type="Gramene" id="EOY17784">
    <property type="protein sequence ID" value="EOY17784"/>
    <property type="gene ID" value="TCM_042503"/>
</dbReference>